<proteinExistence type="predicted"/>
<gene>
    <name evidence="2" type="ORF">LSP00402_LOCUS11802</name>
</gene>
<feature type="compositionally biased region" description="Basic and acidic residues" evidence="1">
    <location>
        <begin position="71"/>
        <end position="90"/>
    </location>
</feature>
<feature type="compositionally biased region" description="Polar residues" evidence="1">
    <location>
        <begin position="138"/>
        <end position="166"/>
    </location>
</feature>
<protein>
    <submittedName>
        <fullName evidence="2">Uncharacterized protein</fullName>
    </submittedName>
</protein>
<feature type="region of interest" description="Disordered" evidence="1">
    <location>
        <begin position="49"/>
        <end position="166"/>
    </location>
</feature>
<dbReference type="AlphaFoldDB" id="A0A7S2TU37"/>
<evidence type="ECO:0000313" key="2">
    <source>
        <dbReference type="EMBL" id="CAD9767618.1"/>
    </source>
</evidence>
<feature type="compositionally biased region" description="Polar residues" evidence="1">
    <location>
        <begin position="52"/>
        <end position="64"/>
    </location>
</feature>
<name>A0A7S2TU37_9EUKA</name>
<sequence length="166" mass="18018">MEGKRLRVRREVVPVIINGEVQDEDRGIPAKVWKDSSGRLIVIVDGMPPEVCSTSHRVQDRTTGGETGGDLNRDVPREVKNREQSQDDKPASTATPAKEERATSEPSEFNSSLGATTGRPDVERDEEISVRSLRESSPAETGSQIASNQATSSETKNISGEKQTAS</sequence>
<evidence type="ECO:0000256" key="1">
    <source>
        <dbReference type="SAM" id="MobiDB-lite"/>
    </source>
</evidence>
<accession>A0A7S2TU37</accession>
<feature type="compositionally biased region" description="Polar residues" evidence="1">
    <location>
        <begin position="104"/>
        <end position="115"/>
    </location>
</feature>
<dbReference type="EMBL" id="HBHP01019013">
    <property type="protein sequence ID" value="CAD9767618.1"/>
    <property type="molecule type" value="Transcribed_RNA"/>
</dbReference>
<reference evidence="2" key="1">
    <citation type="submission" date="2021-01" db="EMBL/GenBank/DDBJ databases">
        <authorList>
            <person name="Corre E."/>
            <person name="Pelletier E."/>
            <person name="Niang G."/>
            <person name="Scheremetjew M."/>
            <person name="Finn R."/>
            <person name="Kale V."/>
            <person name="Holt S."/>
            <person name="Cochrane G."/>
            <person name="Meng A."/>
            <person name="Brown T."/>
            <person name="Cohen L."/>
        </authorList>
    </citation>
    <scope>NUCLEOTIDE SEQUENCE</scope>
    <source>
        <strain evidence="2">CCMP622</strain>
    </source>
</reference>
<organism evidence="2">
    <name type="scientific">Lotharella oceanica</name>
    <dbReference type="NCBI Taxonomy" id="641309"/>
    <lineage>
        <taxon>Eukaryota</taxon>
        <taxon>Sar</taxon>
        <taxon>Rhizaria</taxon>
        <taxon>Cercozoa</taxon>
        <taxon>Chlorarachniophyceae</taxon>
        <taxon>Lotharella</taxon>
    </lineage>
</organism>